<dbReference type="EMBL" id="MF417871">
    <property type="protein sequence ID" value="ASN68085.1"/>
    <property type="molecule type" value="Genomic_DNA"/>
</dbReference>
<gene>
    <name evidence="1" type="ORF">8F11_50</name>
</gene>
<name>A0A2H4IZQ1_9CAUD</name>
<accession>A0A2H4IZQ1</accession>
<organism evidence="1">
    <name type="scientific">uncultured Caudovirales phage</name>
    <dbReference type="NCBI Taxonomy" id="2100421"/>
    <lineage>
        <taxon>Viruses</taxon>
        <taxon>Duplodnaviria</taxon>
        <taxon>Heunggongvirae</taxon>
        <taxon>Uroviricota</taxon>
        <taxon>Caudoviricetes</taxon>
        <taxon>Peduoviridae</taxon>
        <taxon>Maltschvirus</taxon>
        <taxon>Maltschvirus maltsch</taxon>
    </lineage>
</organism>
<proteinExistence type="predicted"/>
<evidence type="ECO:0000313" key="1">
    <source>
        <dbReference type="EMBL" id="ASN68085.1"/>
    </source>
</evidence>
<sequence length="288" mass="32644">MSRYTDLQRRLSDITSGAPIGTIEYFGQGYAKDERGFLYSVKSVEQAETQRRIAKQKAEGRKEKFVFNVMENVEYVSSALTSAQCGYLLVLSTYINYDGLIVTSERDGEPMSRQQMIAALGLRETQRSTLSEFITACVSYGIFREDCGGYSINNGFHTRGKTDNPNVVRSYITKLRAMASVNKPEHIGLLYKLIPYINKFSNVLCENPNEEIPSKRSKLNRKQIAEITGVAPSYVTRITSTMIYNEKSVFAKVTTATEGTFYMLNPTIFRRADRDDYDDTTRDIFGID</sequence>
<protein>
    <submittedName>
        <fullName evidence="1">Uncharacterized protein</fullName>
    </submittedName>
</protein>
<reference evidence="1" key="1">
    <citation type="submission" date="2017-06" db="EMBL/GenBank/DDBJ databases">
        <title>Novel phages from South African skin metaviromes.</title>
        <authorList>
            <person name="van Zyl L.J."/>
            <person name="Abrahams Y."/>
            <person name="Stander E.A."/>
            <person name="Kirby B.M."/>
            <person name="Clavaud C."/>
            <person name="Farcet C."/>
            <person name="Breton L."/>
            <person name="Trindade M.I."/>
        </authorList>
    </citation>
    <scope>NUCLEOTIDE SEQUENCE</scope>
</reference>